<comment type="subcellular location">
    <subcellularLocation>
        <location evidence="4 14">Cytoplasm</location>
    </subcellularLocation>
</comment>
<dbReference type="PANTHER" id="PTHR10954">
    <property type="entry name" value="RIBONUCLEASE H2 SUBUNIT A"/>
    <property type="match status" value="1"/>
</dbReference>
<evidence type="ECO:0000256" key="11">
    <source>
        <dbReference type="ARBA" id="ARBA00022759"/>
    </source>
</evidence>
<evidence type="ECO:0000256" key="10">
    <source>
        <dbReference type="ARBA" id="ARBA00022723"/>
    </source>
</evidence>
<evidence type="ECO:0000256" key="8">
    <source>
        <dbReference type="ARBA" id="ARBA00022490"/>
    </source>
</evidence>
<comment type="catalytic activity">
    <reaction evidence="1 14 15 16">
        <text>Endonucleolytic cleavage to 5'-phosphomonoester.</text>
        <dbReference type="EC" id="3.1.26.4"/>
    </reaction>
</comment>
<evidence type="ECO:0000313" key="18">
    <source>
        <dbReference type="EMBL" id="MDR7089869.1"/>
    </source>
</evidence>
<evidence type="ECO:0000256" key="9">
    <source>
        <dbReference type="ARBA" id="ARBA00022722"/>
    </source>
</evidence>
<reference evidence="18 19" key="1">
    <citation type="submission" date="2023-07" db="EMBL/GenBank/DDBJ databases">
        <title>Sorghum-associated microbial communities from plants grown in Nebraska, USA.</title>
        <authorList>
            <person name="Schachtman D."/>
        </authorList>
    </citation>
    <scope>NUCLEOTIDE SEQUENCE [LARGE SCALE GENOMIC DNA]</scope>
    <source>
        <strain evidence="18 19">BE190</strain>
    </source>
</reference>
<dbReference type="Gene3D" id="3.30.420.10">
    <property type="entry name" value="Ribonuclease H-like superfamily/Ribonuclease H"/>
    <property type="match status" value="1"/>
</dbReference>
<dbReference type="InterPro" id="IPR001352">
    <property type="entry name" value="RNase_HII/HIII"/>
</dbReference>
<dbReference type="NCBIfam" id="NF000594">
    <property type="entry name" value="PRK00015.1-1"/>
    <property type="match status" value="1"/>
</dbReference>
<dbReference type="HAMAP" id="MF_00052_B">
    <property type="entry name" value="RNase_HII_B"/>
    <property type="match status" value="1"/>
</dbReference>
<evidence type="ECO:0000256" key="13">
    <source>
        <dbReference type="ARBA" id="ARBA00023211"/>
    </source>
</evidence>
<sequence length="202" mass="22054">MLEPFISAYQGLLGAGCDEVGRGPLAGDVVAAAVILDPENPIAGLDDSKKLTEKKREQLFIEIQQKAKSWCIARASVAEIDSINILQASLLAMTRAVQGLHIQPEHVLVDGNKLPKWHYPAEAVVKGDSRVAAISAASILAKVTRDREMIALDKTYPGYGFADHKGYPTKVHMDALDRLGITPIHRTSYAPVRAKIEQMKLF</sequence>
<feature type="binding site" evidence="14 15">
    <location>
        <position position="19"/>
    </location>
    <ligand>
        <name>a divalent metal cation</name>
        <dbReference type="ChEBI" id="CHEBI:60240"/>
    </ligand>
</feature>
<keyword evidence="11 14" id="KW-0255">Endonuclease</keyword>
<dbReference type="SUPFAM" id="SSF53098">
    <property type="entry name" value="Ribonuclease H-like"/>
    <property type="match status" value="1"/>
</dbReference>
<keyword evidence="12 14" id="KW-0378">Hydrolase</keyword>
<dbReference type="InterPro" id="IPR024567">
    <property type="entry name" value="RNase_HII/HIII_dom"/>
</dbReference>
<evidence type="ECO:0000256" key="3">
    <source>
        <dbReference type="ARBA" id="ARBA00004065"/>
    </source>
</evidence>
<proteinExistence type="inferred from homology"/>
<evidence type="ECO:0000256" key="4">
    <source>
        <dbReference type="ARBA" id="ARBA00004496"/>
    </source>
</evidence>
<dbReference type="PANTHER" id="PTHR10954:SF18">
    <property type="entry name" value="RIBONUCLEASE HII"/>
    <property type="match status" value="1"/>
</dbReference>
<dbReference type="EC" id="3.1.26.4" evidence="6 14"/>
<comment type="similarity">
    <text evidence="5 14 16">Belongs to the RNase HII family.</text>
</comment>
<comment type="function">
    <text evidence="3 14 16">Endonuclease that specifically degrades the RNA of RNA-DNA hybrids.</text>
</comment>
<feature type="binding site" evidence="14 15">
    <location>
        <position position="110"/>
    </location>
    <ligand>
        <name>a divalent metal cation</name>
        <dbReference type="ChEBI" id="CHEBI:60240"/>
    </ligand>
</feature>
<keyword evidence="19" id="KW-1185">Reference proteome</keyword>
<feature type="binding site" evidence="14 15">
    <location>
        <position position="18"/>
    </location>
    <ligand>
        <name>a divalent metal cation</name>
        <dbReference type="ChEBI" id="CHEBI:60240"/>
    </ligand>
</feature>
<dbReference type="NCBIfam" id="NF000595">
    <property type="entry name" value="PRK00015.1-3"/>
    <property type="match status" value="1"/>
</dbReference>
<organism evidence="18 19">
    <name type="scientific">Cellvibrio fibrivorans</name>
    <dbReference type="NCBI Taxonomy" id="126350"/>
    <lineage>
        <taxon>Bacteria</taxon>
        <taxon>Pseudomonadati</taxon>
        <taxon>Pseudomonadota</taxon>
        <taxon>Gammaproteobacteria</taxon>
        <taxon>Cellvibrionales</taxon>
        <taxon>Cellvibrionaceae</taxon>
        <taxon>Cellvibrio</taxon>
    </lineage>
</organism>
<accession>A0ABU1UXE4</accession>
<evidence type="ECO:0000313" key="19">
    <source>
        <dbReference type="Proteomes" id="UP001253595"/>
    </source>
</evidence>
<dbReference type="Pfam" id="PF01351">
    <property type="entry name" value="RNase_HII"/>
    <property type="match status" value="1"/>
</dbReference>
<dbReference type="Proteomes" id="UP001253595">
    <property type="component" value="Unassembled WGS sequence"/>
</dbReference>
<comment type="caution">
    <text evidence="18">The sequence shown here is derived from an EMBL/GenBank/DDBJ whole genome shotgun (WGS) entry which is preliminary data.</text>
</comment>
<evidence type="ECO:0000256" key="12">
    <source>
        <dbReference type="ARBA" id="ARBA00022801"/>
    </source>
</evidence>
<evidence type="ECO:0000256" key="16">
    <source>
        <dbReference type="RuleBase" id="RU003515"/>
    </source>
</evidence>
<evidence type="ECO:0000259" key="17">
    <source>
        <dbReference type="PROSITE" id="PS51975"/>
    </source>
</evidence>
<feature type="domain" description="RNase H type-2" evidence="17">
    <location>
        <begin position="12"/>
        <end position="201"/>
    </location>
</feature>
<evidence type="ECO:0000256" key="1">
    <source>
        <dbReference type="ARBA" id="ARBA00000077"/>
    </source>
</evidence>
<keyword evidence="8 14" id="KW-0963">Cytoplasm</keyword>
<protein>
    <recommendedName>
        <fullName evidence="7 14">Ribonuclease HII</fullName>
        <shortName evidence="14">RNase HII</shortName>
        <ecNumber evidence="6 14">3.1.26.4</ecNumber>
    </recommendedName>
</protein>
<dbReference type="InterPro" id="IPR036397">
    <property type="entry name" value="RNaseH_sf"/>
</dbReference>
<evidence type="ECO:0000256" key="2">
    <source>
        <dbReference type="ARBA" id="ARBA00001946"/>
    </source>
</evidence>
<dbReference type="EMBL" id="JAVDVX010000003">
    <property type="protein sequence ID" value="MDR7089869.1"/>
    <property type="molecule type" value="Genomic_DNA"/>
</dbReference>
<evidence type="ECO:0000256" key="14">
    <source>
        <dbReference type="HAMAP-Rule" id="MF_00052"/>
    </source>
</evidence>
<evidence type="ECO:0000256" key="5">
    <source>
        <dbReference type="ARBA" id="ARBA00007383"/>
    </source>
</evidence>
<evidence type="ECO:0000256" key="7">
    <source>
        <dbReference type="ARBA" id="ARBA00019179"/>
    </source>
</evidence>
<keyword evidence="10 14" id="KW-0479">Metal-binding</keyword>
<comment type="cofactor">
    <cofactor evidence="14 15">
        <name>Mn(2+)</name>
        <dbReference type="ChEBI" id="CHEBI:29035"/>
    </cofactor>
    <cofactor evidence="14 15">
        <name>Mg(2+)</name>
        <dbReference type="ChEBI" id="CHEBI:18420"/>
    </cofactor>
    <text evidence="14 15">Manganese or magnesium. Binds 1 divalent metal ion per monomer in the absence of substrate. May bind a second metal ion after substrate binding.</text>
</comment>
<dbReference type="PROSITE" id="PS51975">
    <property type="entry name" value="RNASE_H_2"/>
    <property type="match status" value="1"/>
</dbReference>
<dbReference type="GO" id="GO:0004523">
    <property type="term" value="F:RNA-DNA hybrid ribonuclease activity"/>
    <property type="evidence" value="ECO:0007669"/>
    <property type="project" value="UniProtKB-EC"/>
</dbReference>
<evidence type="ECO:0000256" key="6">
    <source>
        <dbReference type="ARBA" id="ARBA00012180"/>
    </source>
</evidence>
<dbReference type="CDD" id="cd07182">
    <property type="entry name" value="RNase_HII_bacteria_HII_like"/>
    <property type="match status" value="1"/>
</dbReference>
<gene>
    <name evidence="14" type="primary">rnhB</name>
    <name evidence="18" type="ORF">J2X05_001891</name>
</gene>
<keyword evidence="13 14" id="KW-0464">Manganese</keyword>
<evidence type="ECO:0000256" key="15">
    <source>
        <dbReference type="PROSITE-ProRule" id="PRU01319"/>
    </source>
</evidence>
<keyword evidence="9 14" id="KW-0540">Nuclease</keyword>
<dbReference type="InterPro" id="IPR022898">
    <property type="entry name" value="RNase_HII"/>
</dbReference>
<name>A0ABU1UXE4_9GAMM</name>
<dbReference type="NCBIfam" id="NF000596">
    <property type="entry name" value="PRK00015.1-4"/>
    <property type="match status" value="1"/>
</dbReference>
<dbReference type="InterPro" id="IPR012337">
    <property type="entry name" value="RNaseH-like_sf"/>
</dbReference>
<dbReference type="RefSeq" id="WP_310071668.1">
    <property type="nucleotide sequence ID" value="NZ_JAVDVX010000003.1"/>
</dbReference>
<comment type="cofactor">
    <cofactor evidence="2">
        <name>Mg(2+)</name>
        <dbReference type="ChEBI" id="CHEBI:18420"/>
    </cofactor>
</comment>